<dbReference type="EMBL" id="FOBF01000027">
    <property type="protein sequence ID" value="SEN46437.1"/>
    <property type="molecule type" value="Genomic_DNA"/>
</dbReference>
<feature type="region of interest" description="Disordered" evidence="1">
    <location>
        <begin position="101"/>
        <end position="126"/>
    </location>
</feature>
<name>A0A1H8GSG1_9ACTN</name>
<sequence>MASEDAGKPPEHDPAESLIDDLIRDILTEAGQSTKARGRGGDPMTALIETAIASASRSPSATSTMERLLVTHAIANALADALAPALAEALAPEIMKALEHSPAHRGVNGEVPATTAAQPRGTRKKT</sequence>
<proteinExistence type="predicted"/>
<gene>
    <name evidence="2" type="ORF">SAMN05660976_07618</name>
</gene>
<accession>A0A1H8GSG1</accession>
<evidence type="ECO:0000256" key="1">
    <source>
        <dbReference type="SAM" id="MobiDB-lite"/>
    </source>
</evidence>
<dbReference type="Proteomes" id="UP000198953">
    <property type="component" value="Unassembled WGS sequence"/>
</dbReference>
<organism evidence="2 3">
    <name type="scientific">Nonomuraea pusilla</name>
    <dbReference type="NCBI Taxonomy" id="46177"/>
    <lineage>
        <taxon>Bacteria</taxon>
        <taxon>Bacillati</taxon>
        <taxon>Actinomycetota</taxon>
        <taxon>Actinomycetes</taxon>
        <taxon>Streptosporangiales</taxon>
        <taxon>Streptosporangiaceae</taxon>
        <taxon>Nonomuraea</taxon>
    </lineage>
</organism>
<reference evidence="2 3" key="1">
    <citation type="submission" date="2016-10" db="EMBL/GenBank/DDBJ databases">
        <authorList>
            <person name="de Groot N.N."/>
        </authorList>
    </citation>
    <scope>NUCLEOTIDE SEQUENCE [LARGE SCALE GENOMIC DNA]</scope>
    <source>
        <strain evidence="2 3">DSM 43357</strain>
    </source>
</reference>
<dbReference type="AlphaFoldDB" id="A0A1H8GSG1"/>
<evidence type="ECO:0000313" key="2">
    <source>
        <dbReference type="EMBL" id="SEN46437.1"/>
    </source>
</evidence>
<dbReference type="RefSeq" id="WP_055510385.1">
    <property type="nucleotide sequence ID" value="NZ_BBZG01000007.1"/>
</dbReference>
<evidence type="ECO:0000313" key="3">
    <source>
        <dbReference type="Proteomes" id="UP000198953"/>
    </source>
</evidence>
<keyword evidence="3" id="KW-1185">Reference proteome</keyword>
<dbReference type="OrthoDB" id="3544345at2"/>
<protein>
    <submittedName>
        <fullName evidence="2">Uncharacterized protein</fullName>
    </submittedName>
</protein>